<feature type="transmembrane region" description="Helical" evidence="7">
    <location>
        <begin position="81"/>
        <end position="102"/>
    </location>
</feature>
<dbReference type="PANTHER" id="PTHR11562:SF17">
    <property type="entry name" value="RE54080P-RELATED"/>
    <property type="match status" value="1"/>
</dbReference>
<dbReference type="GO" id="GO:0005886">
    <property type="term" value="C:plasma membrane"/>
    <property type="evidence" value="ECO:0007669"/>
    <property type="project" value="TreeGrafter"/>
</dbReference>
<dbReference type="Pfam" id="PF01545">
    <property type="entry name" value="Cation_efflux"/>
    <property type="match status" value="1"/>
</dbReference>
<dbReference type="InterPro" id="IPR050681">
    <property type="entry name" value="CDF/SLC30A"/>
</dbReference>
<evidence type="ECO:0000313" key="10">
    <source>
        <dbReference type="Proteomes" id="UP000001302"/>
    </source>
</evidence>
<keyword evidence="3" id="KW-0862">Zinc</keyword>
<feature type="transmembrane region" description="Helical" evidence="7">
    <location>
        <begin position="20"/>
        <end position="42"/>
    </location>
</feature>
<name>E0TII8_PARBH</name>
<keyword evidence="5 7" id="KW-0472">Membrane</keyword>
<dbReference type="RefSeq" id="WP_013301820.1">
    <property type="nucleotide sequence ID" value="NC_014414.1"/>
</dbReference>
<dbReference type="eggNOG" id="COG1230">
    <property type="taxonomic scope" value="Bacteria"/>
</dbReference>
<comment type="subcellular location">
    <subcellularLocation>
        <location evidence="1">Membrane</location>
        <topology evidence="1">Multi-pass membrane protein</topology>
    </subcellularLocation>
</comment>
<reference evidence="9 10" key="2">
    <citation type="journal article" date="2011" name="J. Bacteriol.">
        <title>Complete genome sequence of strain HTCC2503T of Parvularcula bermudensis, the type species of the order "Parvularculales" in the class Alphaproteobacteria.</title>
        <authorList>
            <person name="Oh H.M."/>
            <person name="Kang I."/>
            <person name="Vergin K.L."/>
            <person name="Kang D."/>
            <person name="Rhee K.H."/>
            <person name="Giovannoni S.J."/>
            <person name="Cho J.C."/>
        </authorList>
    </citation>
    <scope>NUCLEOTIDE SEQUENCE [LARGE SCALE GENOMIC DNA]</scope>
    <source>
        <strain evidence="10">ATCC BAA-594 / HTCC2503 / KCTC 12087</strain>
    </source>
</reference>
<dbReference type="Gene3D" id="1.20.1510.10">
    <property type="entry name" value="Cation efflux protein transmembrane domain"/>
    <property type="match status" value="1"/>
</dbReference>
<sequence>MSDCCGPQNFDGASPAYRRVLLGIIAINAVMFLVEMAAGFAAQSQALKADALDFAGDSATYAISLAVIGSSLVVRARASLFKGATLAVMAMVILALAIGRFFEGTVPEGGTMGAIGFLALAANLASLFLLLRWREGDANVRSVWLCSRNDAAGNVGVIMAAGLVKLTGSAWPDLLMAMALAGLFLWSSRSIIGQARGELGQPSGCAGPITKDSRPLRPRDVADEGGASR</sequence>
<dbReference type="STRING" id="314260.PB2503_00395"/>
<gene>
    <name evidence="9" type="ordered locus">PB2503_00395</name>
</gene>
<keyword evidence="4 7" id="KW-1133">Transmembrane helix</keyword>
<keyword evidence="10" id="KW-1185">Reference proteome</keyword>
<evidence type="ECO:0000256" key="4">
    <source>
        <dbReference type="ARBA" id="ARBA00022989"/>
    </source>
</evidence>
<accession>E0TII8</accession>
<dbReference type="SUPFAM" id="SSF161111">
    <property type="entry name" value="Cation efflux protein transmembrane domain-like"/>
    <property type="match status" value="1"/>
</dbReference>
<feature type="compositionally biased region" description="Basic and acidic residues" evidence="6">
    <location>
        <begin position="211"/>
        <end position="222"/>
    </location>
</feature>
<evidence type="ECO:0000259" key="8">
    <source>
        <dbReference type="Pfam" id="PF01545"/>
    </source>
</evidence>
<organism evidence="9 10">
    <name type="scientific">Parvularcula bermudensis (strain ATCC BAA-594 / HTCC2503 / KCTC 12087)</name>
    <dbReference type="NCBI Taxonomy" id="314260"/>
    <lineage>
        <taxon>Bacteria</taxon>
        <taxon>Pseudomonadati</taxon>
        <taxon>Pseudomonadota</taxon>
        <taxon>Alphaproteobacteria</taxon>
        <taxon>Parvularculales</taxon>
        <taxon>Parvularculaceae</taxon>
        <taxon>Parvularcula</taxon>
    </lineage>
</organism>
<feature type="transmembrane region" description="Helical" evidence="7">
    <location>
        <begin position="114"/>
        <end position="131"/>
    </location>
</feature>
<evidence type="ECO:0000256" key="6">
    <source>
        <dbReference type="SAM" id="MobiDB-lite"/>
    </source>
</evidence>
<proteinExistence type="predicted"/>
<keyword evidence="3" id="KW-0864">Zinc transport</keyword>
<feature type="region of interest" description="Disordered" evidence="6">
    <location>
        <begin position="199"/>
        <end position="229"/>
    </location>
</feature>
<feature type="transmembrane region" description="Helical" evidence="7">
    <location>
        <begin position="54"/>
        <end position="74"/>
    </location>
</feature>
<dbReference type="PANTHER" id="PTHR11562">
    <property type="entry name" value="CATION EFFLUX PROTEIN/ ZINC TRANSPORTER"/>
    <property type="match status" value="1"/>
</dbReference>
<keyword evidence="3" id="KW-0813">Transport</keyword>
<protein>
    <recommendedName>
        <fullName evidence="8">Cation efflux protein transmembrane domain-containing protein</fullName>
    </recommendedName>
</protein>
<dbReference type="EMBL" id="CP002156">
    <property type="protein sequence ID" value="ADM10846.1"/>
    <property type="molecule type" value="Genomic_DNA"/>
</dbReference>
<evidence type="ECO:0000313" key="9">
    <source>
        <dbReference type="EMBL" id="ADM10846.1"/>
    </source>
</evidence>
<dbReference type="Proteomes" id="UP000001302">
    <property type="component" value="Chromosome"/>
</dbReference>
<evidence type="ECO:0000256" key="1">
    <source>
        <dbReference type="ARBA" id="ARBA00004141"/>
    </source>
</evidence>
<feature type="transmembrane region" description="Helical" evidence="7">
    <location>
        <begin position="151"/>
        <end position="168"/>
    </location>
</feature>
<dbReference type="InterPro" id="IPR058533">
    <property type="entry name" value="Cation_efflux_TM"/>
</dbReference>
<dbReference type="AlphaFoldDB" id="E0TII8"/>
<dbReference type="KEGG" id="pbr:PB2503_00395"/>
<dbReference type="HOGENOM" id="CLU_013430_8_0_5"/>
<dbReference type="GO" id="GO:0005385">
    <property type="term" value="F:zinc ion transmembrane transporter activity"/>
    <property type="evidence" value="ECO:0007669"/>
    <property type="project" value="TreeGrafter"/>
</dbReference>
<keyword evidence="3" id="KW-0406">Ion transport</keyword>
<keyword evidence="2 7" id="KW-0812">Transmembrane</keyword>
<dbReference type="InterPro" id="IPR027469">
    <property type="entry name" value="Cation_efflux_TMD_sf"/>
</dbReference>
<dbReference type="OrthoDB" id="9799649at2"/>
<evidence type="ECO:0000256" key="3">
    <source>
        <dbReference type="ARBA" id="ARBA00022906"/>
    </source>
</evidence>
<evidence type="ECO:0000256" key="5">
    <source>
        <dbReference type="ARBA" id="ARBA00023136"/>
    </source>
</evidence>
<feature type="domain" description="Cation efflux protein transmembrane" evidence="8">
    <location>
        <begin position="78"/>
        <end position="192"/>
    </location>
</feature>
<reference evidence="10" key="1">
    <citation type="submission" date="2010-08" db="EMBL/GenBank/DDBJ databases">
        <title>Genome sequence of Parvularcula bermudensis HTCC2503.</title>
        <authorList>
            <person name="Kang D.-M."/>
            <person name="Oh H.-M."/>
            <person name="Cho J.-C."/>
        </authorList>
    </citation>
    <scope>NUCLEOTIDE SEQUENCE [LARGE SCALE GENOMIC DNA]</scope>
    <source>
        <strain evidence="10">ATCC BAA-594 / HTCC2503 / KCTC 12087</strain>
    </source>
</reference>
<evidence type="ECO:0000256" key="7">
    <source>
        <dbReference type="SAM" id="Phobius"/>
    </source>
</evidence>
<evidence type="ECO:0000256" key="2">
    <source>
        <dbReference type="ARBA" id="ARBA00022692"/>
    </source>
</evidence>